<dbReference type="GO" id="GO:0031297">
    <property type="term" value="P:replication fork processing"/>
    <property type="evidence" value="ECO:0007669"/>
    <property type="project" value="TreeGrafter"/>
</dbReference>
<keyword evidence="4" id="KW-0347">Helicase</keyword>
<evidence type="ECO:0000259" key="3">
    <source>
        <dbReference type="PROSITE" id="PS51194"/>
    </source>
</evidence>
<dbReference type="GO" id="GO:0005524">
    <property type="term" value="F:ATP binding"/>
    <property type="evidence" value="ECO:0007669"/>
    <property type="project" value="InterPro"/>
</dbReference>
<name>A0A7U9PYU6_9ACTN</name>
<dbReference type="GO" id="GO:0003677">
    <property type="term" value="F:DNA binding"/>
    <property type="evidence" value="ECO:0007669"/>
    <property type="project" value="InterPro"/>
</dbReference>
<comment type="caution">
    <text evidence="4">The sequence shown here is derived from an EMBL/GenBank/DDBJ whole genome shotgun (WGS) entry which is preliminary data.</text>
</comment>
<feature type="domain" description="Helicase C-terminal" evidence="3">
    <location>
        <begin position="661"/>
        <end position="842"/>
    </location>
</feature>
<dbReference type="PANTHER" id="PTHR45766:SF6">
    <property type="entry name" value="SWI_SNF-RELATED MATRIX-ASSOCIATED ACTIN-DEPENDENT REGULATOR OF CHROMATIN SUBFAMILY A-LIKE PROTEIN 1"/>
    <property type="match status" value="1"/>
</dbReference>
<proteinExistence type="predicted"/>
<keyword evidence="4" id="KW-0547">Nucleotide-binding</keyword>
<dbReference type="SMART" id="SM00490">
    <property type="entry name" value="HELICc"/>
    <property type="match status" value="1"/>
</dbReference>
<dbReference type="Gene3D" id="3.40.50.10810">
    <property type="entry name" value="Tandem AAA-ATPase domain"/>
    <property type="match status" value="1"/>
</dbReference>
<evidence type="ECO:0000256" key="1">
    <source>
        <dbReference type="ARBA" id="ARBA00022801"/>
    </source>
</evidence>
<feature type="domain" description="Helicase ATP-binding" evidence="2">
    <location>
        <begin position="234"/>
        <end position="395"/>
    </location>
</feature>
<keyword evidence="4" id="KW-0067">ATP-binding</keyword>
<dbReference type="GO" id="GO:0006281">
    <property type="term" value="P:DNA repair"/>
    <property type="evidence" value="ECO:0007669"/>
    <property type="project" value="TreeGrafter"/>
</dbReference>
<sequence>MVPSDTGRTIDRLRKHLTGATRLDSLSESFSVFVYEALKEELVNVDLRLLLHGHSLDDFALNGLEEENLHRARLDQHRVARVFLTWAEEHLQARALKRRTRGTWTSVDGPFPYVVDGAGLEAESLGLVASQDLYFPLETTEADKVAQAVVRFERMWHDDGTSSTIQQEFLNAARTLFMDRAPESIYLRILTSLFKDFVEEAGEETAERGRTGFYDSVVWKKLYKFQRDGVLGAIEKLERHNGCIIADSVGLGKTFEALAVIKYYELRNDRVLVLAPKRLRENWTIYRGNDRRNPLAADRFHYDVLNHTDLSRTGGLSGDIDLANVNWGNYDLVVIDESHNFRNNPQVKGRTTRYERLMDEVFRSGVRTKVLMLSATPVNTRLADLKNQVLFATEGDDQALASDGIRSIETTLNKAQRHFNEWQRLPAATRSTKSLVGTLGMDYIRLLDLVTIARSRKHIEKYYGTKDVGRFPARLAPVNLTPPIDTADMMIPLEEINRSILRLNLAAYKPTSYVSAKHESKYAALYDQRVRTGGRRVWRQTDRENNVVHLLRVGLLKRLESSVNSLGKTLGKILATVEGAIASIDAYEATGAEGTSIDSFADLEKIDLDDPQFEDTVGGSVKVFLADIDRVRWRQELEHDRDTVASLLAEVTAVDADRDAKLAELKRFLRDKVQHPTNDGNRKALVFTAFSDTAEYLYEHVARWARDELGVHVALVTGQSTRSTLPMKRVHMVDVLTAFSPRSKDGDPDDPQIDIVIATDTISEGQNLQDCDTVINYDIHWNPVRIVQRFGRVDRLGTTNTSVQLVNFWPNIDLDAYINLEARVSSRMTLLDVSATGEENVLDVTSGDMNDLDYRRKQLQQMQQAAPTMEDLAGGLSITDLTLSDFRMDAAARARDELQEIAGWPLALFGVSRFDKALADDGLAPGAVFLLRVRDDAFAFSEGYPLAPYVLAYVTDDGSLAHEIEEPKLALDVLRHHCLGITEPDAAILAEFDRMTRSGRSMKHYRDLLDVAVRAASGKAEESMVASLFSAGPSLLGTEAATPGLEAVNLIAWLAVLP</sequence>
<dbReference type="GeneID" id="95620354"/>
<keyword evidence="1" id="KW-0378">Hydrolase</keyword>
<dbReference type="InterPro" id="IPR038718">
    <property type="entry name" value="SNF2-like_sf"/>
</dbReference>
<protein>
    <submittedName>
        <fullName evidence="4">DNA helicase</fullName>
    </submittedName>
</protein>
<dbReference type="InterPro" id="IPR049730">
    <property type="entry name" value="SNF2/RAD54-like_C"/>
</dbReference>
<dbReference type="Gene3D" id="3.40.50.300">
    <property type="entry name" value="P-loop containing nucleotide triphosphate hydrolases"/>
    <property type="match status" value="1"/>
</dbReference>
<dbReference type="PROSITE" id="PS51192">
    <property type="entry name" value="HELICASE_ATP_BIND_1"/>
    <property type="match status" value="1"/>
</dbReference>
<dbReference type="AlphaFoldDB" id="A0A7U9PYU6"/>
<dbReference type="EMBL" id="BHZC01000001">
    <property type="protein sequence ID" value="GCD33609.1"/>
    <property type="molecule type" value="Genomic_DNA"/>
</dbReference>
<dbReference type="InterPro" id="IPR014001">
    <property type="entry name" value="Helicase_ATP-bd"/>
</dbReference>
<gene>
    <name evidence="4" type="ORF">OEIGOIKO_01331</name>
</gene>
<dbReference type="RefSeq" id="WP_218041906.1">
    <property type="nucleotide sequence ID" value="NZ_BHZC01000001.1"/>
</dbReference>
<dbReference type="Pfam" id="PF04851">
    <property type="entry name" value="ResIII"/>
    <property type="match status" value="1"/>
</dbReference>
<dbReference type="InterPro" id="IPR001650">
    <property type="entry name" value="Helicase_C-like"/>
</dbReference>
<dbReference type="InterPro" id="IPR006935">
    <property type="entry name" value="Helicase/UvrB_N"/>
</dbReference>
<evidence type="ECO:0000259" key="2">
    <source>
        <dbReference type="PROSITE" id="PS51192"/>
    </source>
</evidence>
<dbReference type="GO" id="GO:0016787">
    <property type="term" value="F:hydrolase activity"/>
    <property type="evidence" value="ECO:0007669"/>
    <property type="project" value="UniProtKB-KW"/>
</dbReference>
<evidence type="ECO:0000313" key="5">
    <source>
        <dbReference type="Proteomes" id="UP000287830"/>
    </source>
</evidence>
<dbReference type="SMART" id="SM00487">
    <property type="entry name" value="DEXDc"/>
    <property type="match status" value="1"/>
</dbReference>
<dbReference type="CDD" id="cd18793">
    <property type="entry name" value="SF2_C_SNF"/>
    <property type="match status" value="1"/>
</dbReference>
<organism evidence="4 5">
    <name type="scientific">Streptomyces chrestomyceticus JCM 4735</name>
    <dbReference type="NCBI Taxonomy" id="1306181"/>
    <lineage>
        <taxon>Bacteria</taxon>
        <taxon>Bacillati</taxon>
        <taxon>Actinomycetota</taxon>
        <taxon>Actinomycetes</taxon>
        <taxon>Kitasatosporales</taxon>
        <taxon>Streptomycetaceae</taxon>
        <taxon>Streptomyces</taxon>
    </lineage>
</organism>
<dbReference type="Proteomes" id="UP000287830">
    <property type="component" value="Unassembled WGS sequence"/>
</dbReference>
<dbReference type="InterPro" id="IPR027417">
    <property type="entry name" value="P-loop_NTPase"/>
</dbReference>
<dbReference type="SUPFAM" id="SSF52540">
    <property type="entry name" value="P-loop containing nucleoside triphosphate hydrolases"/>
    <property type="match status" value="1"/>
</dbReference>
<accession>A0A7U9PYU6</accession>
<dbReference type="GO" id="GO:0004386">
    <property type="term" value="F:helicase activity"/>
    <property type="evidence" value="ECO:0007669"/>
    <property type="project" value="UniProtKB-KW"/>
</dbReference>
<evidence type="ECO:0000313" key="4">
    <source>
        <dbReference type="EMBL" id="GCD33609.1"/>
    </source>
</evidence>
<dbReference type="PANTHER" id="PTHR45766">
    <property type="entry name" value="DNA ANNEALING HELICASE AND ENDONUCLEASE ZRANB3 FAMILY MEMBER"/>
    <property type="match status" value="1"/>
</dbReference>
<dbReference type="Pfam" id="PF00271">
    <property type="entry name" value="Helicase_C"/>
    <property type="match status" value="1"/>
</dbReference>
<reference evidence="4 5" key="1">
    <citation type="submission" date="2018-11" db="EMBL/GenBank/DDBJ databases">
        <title>Whole genome sequence of Streptomyces chrestomyceticus NBRC 13444(T).</title>
        <authorList>
            <person name="Komaki H."/>
            <person name="Tamura T."/>
        </authorList>
    </citation>
    <scope>NUCLEOTIDE SEQUENCE [LARGE SCALE GENOMIC DNA]</scope>
    <source>
        <strain evidence="4 5">NBRC 13444</strain>
    </source>
</reference>
<dbReference type="PROSITE" id="PS51194">
    <property type="entry name" value="HELICASE_CTER"/>
    <property type="match status" value="1"/>
</dbReference>